<evidence type="ECO:0008006" key="5">
    <source>
        <dbReference type="Google" id="ProtNLM"/>
    </source>
</evidence>
<dbReference type="Pfam" id="PF07286">
    <property type="entry name" value="D-Glu_cyclase"/>
    <property type="match status" value="1"/>
</dbReference>
<dbReference type="AlphaFoldDB" id="A0AA88KN61"/>
<proteinExistence type="inferred from homology"/>
<dbReference type="RefSeq" id="XP_044553702.1">
    <property type="nucleotide sequence ID" value="XM_044689153.1"/>
</dbReference>
<dbReference type="EMBL" id="PYSW02000006">
    <property type="protein sequence ID" value="KAG2391808.1"/>
    <property type="molecule type" value="Genomic_DNA"/>
</dbReference>
<keyword evidence="2" id="KW-0456">Lyase</keyword>
<dbReference type="SUPFAM" id="SSF160920">
    <property type="entry name" value="PSTPO5379-like"/>
    <property type="match status" value="1"/>
</dbReference>
<keyword evidence="4" id="KW-1185">Reference proteome</keyword>
<dbReference type="GO" id="GO:0006536">
    <property type="term" value="P:glutamate metabolic process"/>
    <property type="evidence" value="ECO:0007669"/>
    <property type="project" value="TreeGrafter"/>
</dbReference>
<accession>A0AA88KN61</accession>
<evidence type="ECO:0000313" key="4">
    <source>
        <dbReference type="Proteomes" id="UP000816034"/>
    </source>
</evidence>
<dbReference type="FunFam" id="3.30.2040.10:FF:000001">
    <property type="entry name" value="D-glutamate cyclase, mitochondrial"/>
    <property type="match status" value="1"/>
</dbReference>
<reference evidence="3 4" key="1">
    <citation type="journal article" date="2018" name="BMC Genomics">
        <title>The genome of Naegleria lovaniensis, the basis for a comparative approach to unravel pathogenicity factors of the human pathogenic amoeba N. fowleri.</title>
        <authorList>
            <person name="Liechti N."/>
            <person name="Schurch N."/>
            <person name="Bruggmann R."/>
            <person name="Wittwer M."/>
        </authorList>
    </citation>
    <scope>NUCLEOTIDE SEQUENCE [LARGE SCALE GENOMIC DNA]</scope>
    <source>
        <strain evidence="3 4">ATCC 30569</strain>
    </source>
</reference>
<dbReference type="PANTHER" id="PTHR32022">
    <property type="entry name" value="D-GLUTAMATE CYCLASE, MITOCHONDRIAL"/>
    <property type="match status" value="1"/>
</dbReference>
<evidence type="ECO:0000256" key="1">
    <source>
        <dbReference type="ARBA" id="ARBA00007896"/>
    </source>
</evidence>
<dbReference type="InterPro" id="IPR038021">
    <property type="entry name" value="Putative_hydro-lyase"/>
</dbReference>
<dbReference type="Gene3D" id="3.30.2040.10">
    <property type="entry name" value="PSTPO5379-like domain"/>
    <property type="match status" value="1"/>
</dbReference>
<comment type="caution">
    <text evidence="3">The sequence shown here is derived from an EMBL/GenBank/DDBJ whole genome shotgun (WGS) entry which is preliminary data.</text>
</comment>
<name>A0AA88KN61_NAELO</name>
<organism evidence="3 4">
    <name type="scientific">Naegleria lovaniensis</name>
    <name type="common">Amoeba</name>
    <dbReference type="NCBI Taxonomy" id="51637"/>
    <lineage>
        <taxon>Eukaryota</taxon>
        <taxon>Discoba</taxon>
        <taxon>Heterolobosea</taxon>
        <taxon>Tetramitia</taxon>
        <taxon>Eutetramitia</taxon>
        <taxon>Vahlkampfiidae</taxon>
        <taxon>Naegleria</taxon>
    </lineage>
</organism>
<dbReference type="GO" id="GO:0047820">
    <property type="term" value="F:D-glutamate cyclase activity"/>
    <property type="evidence" value="ECO:0007669"/>
    <property type="project" value="TreeGrafter"/>
</dbReference>
<dbReference type="Gene3D" id="3.40.1640.10">
    <property type="entry name" value="PSTPO5379-like"/>
    <property type="match status" value="1"/>
</dbReference>
<evidence type="ECO:0000256" key="2">
    <source>
        <dbReference type="ARBA" id="ARBA00023239"/>
    </source>
</evidence>
<comment type="similarity">
    <text evidence="1">Belongs to the D-glutamate cyclase family.</text>
</comment>
<dbReference type="InterPro" id="IPR009906">
    <property type="entry name" value="D-Glu_cyclase"/>
</dbReference>
<sequence>MKQRNCTVMTPNEFRGLIRSGEFRNNTSGYCEGYIQANLVILPQKFADEFEQFCKLNHAPCPILEKLPPGEIKPKLLVHEENECDIRKDIPKYRVYKNGVLFEETSDISSYWRDDLVTFLIGCSFSFEKALQQNGIEVRNITEHKNVSMYNTNIICKTSNEFKYLNRKPIPMVVSMRPIPKDKVDLAVKITEQFTTTHGGPVHCGDPKEIGISDLNRVDYGESVTVHEGEIPCFWACKLY</sequence>
<protein>
    <recommendedName>
        <fullName evidence="5">DUF1445 domain-containing protein</fullName>
    </recommendedName>
</protein>
<evidence type="ECO:0000313" key="3">
    <source>
        <dbReference type="EMBL" id="KAG2391808.1"/>
    </source>
</evidence>
<dbReference type="Proteomes" id="UP000816034">
    <property type="component" value="Unassembled WGS sequence"/>
</dbReference>
<dbReference type="PANTHER" id="PTHR32022:SF10">
    <property type="entry name" value="D-GLUTAMATE CYCLASE, MITOCHONDRIAL"/>
    <property type="match status" value="1"/>
</dbReference>
<dbReference type="GeneID" id="68105746"/>
<gene>
    <name evidence="3" type="ORF">C9374_013293</name>
</gene>